<proteinExistence type="inferred from homology"/>
<evidence type="ECO:0000259" key="6">
    <source>
        <dbReference type="PROSITE" id="PS51767"/>
    </source>
</evidence>
<dbReference type="PANTHER" id="PTHR47966:SF73">
    <property type="entry name" value="PEPTIDASE A1 DOMAIN-CONTAINING PROTEIN"/>
    <property type="match status" value="1"/>
</dbReference>
<dbReference type="STRING" id="743788.S8FGH4"/>
<dbReference type="CDD" id="cd05471">
    <property type="entry name" value="pepsin_like"/>
    <property type="match status" value="1"/>
</dbReference>
<evidence type="ECO:0000256" key="4">
    <source>
        <dbReference type="SAM" id="Phobius"/>
    </source>
</evidence>
<dbReference type="InParanoid" id="S8FGH4"/>
<dbReference type="HOGENOM" id="CLU_013253_8_0_1"/>
<evidence type="ECO:0000256" key="3">
    <source>
        <dbReference type="RuleBase" id="RU000454"/>
    </source>
</evidence>
<keyword evidence="2 3" id="KW-0064">Aspartyl protease</keyword>
<reference evidence="7 8" key="1">
    <citation type="journal article" date="2012" name="Science">
        <title>The Paleozoic origin of enzymatic lignin decomposition reconstructed from 31 fungal genomes.</title>
        <authorList>
            <person name="Floudas D."/>
            <person name="Binder M."/>
            <person name="Riley R."/>
            <person name="Barry K."/>
            <person name="Blanchette R.A."/>
            <person name="Henrissat B."/>
            <person name="Martinez A.T."/>
            <person name="Otillar R."/>
            <person name="Spatafora J.W."/>
            <person name="Yadav J.S."/>
            <person name="Aerts A."/>
            <person name="Benoit I."/>
            <person name="Boyd A."/>
            <person name="Carlson A."/>
            <person name="Copeland A."/>
            <person name="Coutinho P.M."/>
            <person name="de Vries R.P."/>
            <person name="Ferreira P."/>
            <person name="Findley K."/>
            <person name="Foster B."/>
            <person name="Gaskell J."/>
            <person name="Glotzer D."/>
            <person name="Gorecki P."/>
            <person name="Heitman J."/>
            <person name="Hesse C."/>
            <person name="Hori C."/>
            <person name="Igarashi K."/>
            <person name="Jurgens J.A."/>
            <person name="Kallen N."/>
            <person name="Kersten P."/>
            <person name="Kohler A."/>
            <person name="Kuees U."/>
            <person name="Kumar T.K.A."/>
            <person name="Kuo A."/>
            <person name="LaButti K."/>
            <person name="Larrondo L.F."/>
            <person name="Lindquist E."/>
            <person name="Ling A."/>
            <person name="Lombard V."/>
            <person name="Lucas S."/>
            <person name="Lundell T."/>
            <person name="Martin R."/>
            <person name="McLaughlin D.J."/>
            <person name="Morgenstern I."/>
            <person name="Morin E."/>
            <person name="Murat C."/>
            <person name="Nagy L.G."/>
            <person name="Nolan M."/>
            <person name="Ohm R.A."/>
            <person name="Patyshakuliyeva A."/>
            <person name="Rokas A."/>
            <person name="Ruiz-Duenas F.J."/>
            <person name="Sabat G."/>
            <person name="Salamov A."/>
            <person name="Samejima M."/>
            <person name="Schmutz J."/>
            <person name="Slot J.C."/>
            <person name="St John F."/>
            <person name="Stenlid J."/>
            <person name="Sun H."/>
            <person name="Sun S."/>
            <person name="Syed K."/>
            <person name="Tsang A."/>
            <person name="Wiebenga A."/>
            <person name="Young D."/>
            <person name="Pisabarro A."/>
            <person name="Eastwood D.C."/>
            <person name="Martin F."/>
            <person name="Cullen D."/>
            <person name="Grigoriev I.V."/>
            <person name="Hibbett D.S."/>
        </authorList>
    </citation>
    <scope>NUCLEOTIDE SEQUENCE</scope>
    <source>
        <strain evidence="8">FP-58527</strain>
    </source>
</reference>
<name>S8FGH4_FOMSC</name>
<dbReference type="InterPro" id="IPR021109">
    <property type="entry name" value="Peptidase_aspartic_dom_sf"/>
</dbReference>
<feature type="domain" description="Peptidase A1" evidence="6">
    <location>
        <begin position="62"/>
        <end position="394"/>
    </location>
</feature>
<dbReference type="Proteomes" id="UP000015241">
    <property type="component" value="Unassembled WGS sequence"/>
</dbReference>
<dbReference type="AlphaFoldDB" id="S8FGH4"/>
<dbReference type="OrthoDB" id="15189at2759"/>
<dbReference type="PROSITE" id="PS51767">
    <property type="entry name" value="PEPTIDASE_A1"/>
    <property type="match status" value="1"/>
</dbReference>
<keyword evidence="4" id="KW-0812">Transmembrane</keyword>
<gene>
    <name evidence="7" type="ORF">FOMPIDRAFT_1024992</name>
</gene>
<sequence length="526" mass="57023">MRSVLSLSLVGLLSHACSTHALTFPVRVQSRADDRPASGRLSARAGKGNTILPVRNVQNSEYSTNITLGGREIPVLLDTGSSDLWVTGTVPNSKDVGTALSLAYAVGTAKGDINTADLQFGNYSVSDQAFLLVPNISTFSVDIEAKGFEGLIGLGPNTGSVIRDKLDDAKYDSVLARIFQQNTTSSNYMSVLLGREIADGNSSSGYITISEVLPGHESITSMPKLEVTKDHKLTDLDQHWQTYTDKDGLIGPDGNSIDYDSIVPSAPDGELVVVFDSGFTLPQVPRSVSDAIYGRVQGAEWSTEWDAWTIPCTQLLNISFKFGGNTYPIHPLDTSSSEFNVVNANGETVCLGTFQPMSTSAFSLLGEYDIILGMSFMRNAYTLFDYGDFVEDTSEDLGDPFIQLLSVTDVNTAHQQFVQARLSGVDTTGDASQALLPVSEMQHSPESEKEKKQAYEEMVLSRWPEIFVGCLAFVLIVSGIVVWRCCFVRRKKRAAENAKKNAYKQLAGGSTATLVDMQNLHGKSVV</sequence>
<dbReference type="eggNOG" id="KOG1339">
    <property type="taxonomic scope" value="Eukaryota"/>
</dbReference>
<feature type="chain" id="PRO_5004563848" description="Peptidase A1 domain-containing protein" evidence="5">
    <location>
        <begin position="22"/>
        <end position="526"/>
    </location>
</feature>
<comment type="similarity">
    <text evidence="1 3">Belongs to the peptidase A1 family.</text>
</comment>
<feature type="signal peptide" evidence="5">
    <location>
        <begin position="1"/>
        <end position="21"/>
    </location>
</feature>
<keyword evidence="4" id="KW-0472">Membrane</keyword>
<dbReference type="PRINTS" id="PR00792">
    <property type="entry name" value="PEPSIN"/>
</dbReference>
<protein>
    <recommendedName>
        <fullName evidence="6">Peptidase A1 domain-containing protein</fullName>
    </recommendedName>
</protein>
<dbReference type="EMBL" id="KE504175">
    <property type="protein sequence ID" value="EPS97514.1"/>
    <property type="molecule type" value="Genomic_DNA"/>
</dbReference>
<organism evidence="7 8">
    <name type="scientific">Fomitopsis schrenkii</name>
    <name type="common">Brown rot fungus</name>
    <dbReference type="NCBI Taxonomy" id="2126942"/>
    <lineage>
        <taxon>Eukaryota</taxon>
        <taxon>Fungi</taxon>
        <taxon>Dikarya</taxon>
        <taxon>Basidiomycota</taxon>
        <taxon>Agaricomycotina</taxon>
        <taxon>Agaricomycetes</taxon>
        <taxon>Polyporales</taxon>
        <taxon>Fomitopsis</taxon>
    </lineage>
</organism>
<feature type="transmembrane region" description="Helical" evidence="4">
    <location>
        <begin position="466"/>
        <end position="487"/>
    </location>
</feature>
<evidence type="ECO:0000256" key="5">
    <source>
        <dbReference type="SAM" id="SignalP"/>
    </source>
</evidence>
<keyword evidence="3" id="KW-0645">Protease</keyword>
<dbReference type="Gene3D" id="2.40.70.10">
    <property type="entry name" value="Acid Proteases"/>
    <property type="match status" value="2"/>
</dbReference>
<evidence type="ECO:0000313" key="8">
    <source>
        <dbReference type="Proteomes" id="UP000015241"/>
    </source>
</evidence>
<dbReference type="Pfam" id="PF00026">
    <property type="entry name" value="Asp"/>
    <property type="match status" value="1"/>
</dbReference>
<keyword evidence="5" id="KW-0732">Signal</keyword>
<evidence type="ECO:0000256" key="2">
    <source>
        <dbReference type="ARBA" id="ARBA00022750"/>
    </source>
</evidence>
<dbReference type="InterPro" id="IPR001461">
    <property type="entry name" value="Aspartic_peptidase_A1"/>
</dbReference>
<keyword evidence="8" id="KW-1185">Reference proteome</keyword>
<evidence type="ECO:0000256" key="1">
    <source>
        <dbReference type="ARBA" id="ARBA00007447"/>
    </source>
</evidence>
<dbReference type="InterPro" id="IPR033121">
    <property type="entry name" value="PEPTIDASE_A1"/>
</dbReference>
<dbReference type="GO" id="GO:0006508">
    <property type="term" value="P:proteolysis"/>
    <property type="evidence" value="ECO:0007669"/>
    <property type="project" value="UniProtKB-KW"/>
</dbReference>
<dbReference type="InterPro" id="IPR034164">
    <property type="entry name" value="Pepsin-like_dom"/>
</dbReference>
<dbReference type="PROSITE" id="PS00141">
    <property type="entry name" value="ASP_PROTEASE"/>
    <property type="match status" value="1"/>
</dbReference>
<dbReference type="SUPFAM" id="SSF50630">
    <property type="entry name" value="Acid proteases"/>
    <property type="match status" value="1"/>
</dbReference>
<dbReference type="GO" id="GO:0004190">
    <property type="term" value="F:aspartic-type endopeptidase activity"/>
    <property type="evidence" value="ECO:0007669"/>
    <property type="project" value="UniProtKB-KW"/>
</dbReference>
<dbReference type="PANTHER" id="PTHR47966">
    <property type="entry name" value="BETA-SITE APP-CLEAVING ENZYME, ISOFORM A-RELATED"/>
    <property type="match status" value="1"/>
</dbReference>
<accession>S8FGH4</accession>
<keyword evidence="4" id="KW-1133">Transmembrane helix</keyword>
<evidence type="ECO:0000313" key="7">
    <source>
        <dbReference type="EMBL" id="EPS97514.1"/>
    </source>
</evidence>
<dbReference type="InterPro" id="IPR001969">
    <property type="entry name" value="Aspartic_peptidase_AS"/>
</dbReference>
<keyword evidence="3" id="KW-0378">Hydrolase</keyword>